<name>A0A3N4I103_ASCIM</name>
<organism evidence="1 2">
    <name type="scientific">Ascobolus immersus RN42</name>
    <dbReference type="NCBI Taxonomy" id="1160509"/>
    <lineage>
        <taxon>Eukaryota</taxon>
        <taxon>Fungi</taxon>
        <taxon>Dikarya</taxon>
        <taxon>Ascomycota</taxon>
        <taxon>Pezizomycotina</taxon>
        <taxon>Pezizomycetes</taxon>
        <taxon>Pezizales</taxon>
        <taxon>Ascobolaceae</taxon>
        <taxon>Ascobolus</taxon>
    </lineage>
</organism>
<proteinExistence type="predicted"/>
<sequence>MTRRIRASKDQRDEHGDEAYLRSTTAYVLALGWFEVNQAQERYGNLRTRDRLILLILLRTYTIENAIDTYMHTSDMYIMHGSYSLSPTCRVTIKGSRTDKPLPTLITKSRHDKEANQPFHSASCPFCYGYIPSLNTAINVEHKGTARTDGTAYSASKGSRRMPKVWGRSTSKDYACIQASDKIRHNVFEEDESHAIEKYISTFSFDGTGIHGSRFRGSQGRKGEILKEVSSWSILWSPCPARTYFTPLSNSSIGLRQEERKRFDFTILYSYTRTSEDMDRKFVRASPTSAILIYGSVQIHQE</sequence>
<accession>A0A3N4I103</accession>
<gene>
    <name evidence="1" type="ORF">BJ508DRAFT_309892</name>
</gene>
<dbReference type="AlphaFoldDB" id="A0A3N4I103"/>
<protein>
    <submittedName>
        <fullName evidence="1">Uncharacterized protein</fullName>
    </submittedName>
</protein>
<dbReference type="Proteomes" id="UP000275078">
    <property type="component" value="Unassembled WGS sequence"/>
</dbReference>
<dbReference type="EMBL" id="ML119721">
    <property type="protein sequence ID" value="RPA77780.1"/>
    <property type="molecule type" value="Genomic_DNA"/>
</dbReference>
<evidence type="ECO:0000313" key="2">
    <source>
        <dbReference type="Proteomes" id="UP000275078"/>
    </source>
</evidence>
<evidence type="ECO:0000313" key="1">
    <source>
        <dbReference type="EMBL" id="RPA77780.1"/>
    </source>
</evidence>
<keyword evidence="2" id="KW-1185">Reference proteome</keyword>
<reference evidence="1 2" key="1">
    <citation type="journal article" date="2018" name="Nat. Ecol. Evol.">
        <title>Pezizomycetes genomes reveal the molecular basis of ectomycorrhizal truffle lifestyle.</title>
        <authorList>
            <person name="Murat C."/>
            <person name="Payen T."/>
            <person name="Noel B."/>
            <person name="Kuo A."/>
            <person name="Morin E."/>
            <person name="Chen J."/>
            <person name="Kohler A."/>
            <person name="Krizsan K."/>
            <person name="Balestrini R."/>
            <person name="Da Silva C."/>
            <person name="Montanini B."/>
            <person name="Hainaut M."/>
            <person name="Levati E."/>
            <person name="Barry K.W."/>
            <person name="Belfiori B."/>
            <person name="Cichocki N."/>
            <person name="Clum A."/>
            <person name="Dockter R.B."/>
            <person name="Fauchery L."/>
            <person name="Guy J."/>
            <person name="Iotti M."/>
            <person name="Le Tacon F."/>
            <person name="Lindquist E.A."/>
            <person name="Lipzen A."/>
            <person name="Malagnac F."/>
            <person name="Mello A."/>
            <person name="Molinier V."/>
            <person name="Miyauchi S."/>
            <person name="Poulain J."/>
            <person name="Riccioni C."/>
            <person name="Rubini A."/>
            <person name="Sitrit Y."/>
            <person name="Splivallo R."/>
            <person name="Traeger S."/>
            <person name="Wang M."/>
            <person name="Zifcakova L."/>
            <person name="Wipf D."/>
            <person name="Zambonelli A."/>
            <person name="Paolocci F."/>
            <person name="Nowrousian M."/>
            <person name="Ottonello S."/>
            <person name="Baldrian P."/>
            <person name="Spatafora J.W."/>
            <person name="Henrissat B."/>
            <person name="Nagy L.G."/>
            <person name="Aury J.M."/>
            <person name="Wincker P."/>
            <person name="Grigoriev I.V."/>
            <person name="Bonfante P."/>
            <person name="Martin F.M."/>
        </authorList>
    </citation>
    <scope>NUCLEOTIDE SEQUENCE [LARGE SCALE GENOMIC DNA]</scope>
    <source>
        <strain evidence="1 2">RN42</strain>
    </source>
</reference>